<evidence type="ECO:0000313" key="2">
    <source>
        <dbReference type="EMBL" id="EYF07066.1"/>
    </source>
</evidence>
<dbReference type="RefSeq" id="WP_044238919.1">
    <property type="nucleotide sequence ID" value="NZ_ASRX01000013.1"/>
</dbReference>
<dbReference type="SUPFAM" id="SSF47413">
    <property type="entry name" value="lambda repressor-like DNA-binding domains"/>
    <property type="match status" value="1"/>
</dbReference>
<organism evidence="2 3">
    <name type="scientific">Chondromyces apiculatus DSM 436</name>
    <dbReference type="NCBI Taxonomy" id="1192034"/>
    <lineage>
        <taxon>Bacteria</taxon>
        <taxon>Pseudomonadati</taxon>
        <taxon>Myxococcota</taxon>
        <taxon>Polyangia</taxon>
        <taxon>Polyangiales</taxon>
        <taxon>Polyangiaceae</taxon>
        <taxon>Chondromyces</taxon>
    </lineage>
</organism>
<accession>A0A017TES5</accession>
<evidence type="ECO:0000313" key="3">
    <source>
        <dbReference type="Proteomes" id="UP000019678"/>
    </source>
</evidence>
<dbReference type="CDD" id="cd00093">
    <property type="entry name" value="HTH_XRE"/>
    <property type="match status" value="1"/>
</dbReference>
<dbReference type="Pfam" id="PF01381">
    <property type="entry name" value="HTH_3"/>
    <property type="match status" value="1"/>
</dbReference>
<dbReference type="PROSITE" id="PS50943">
    <property type="entry name" value="HTH_CROC1"/>
    <property type="match status" value="1"/>
</dbReference>
<reference evidence="2 3" key="1">
    <citation type="submission" date="2013-05" db="EMBL/GenBank/DDBJ databases">
        <title>Genome assembly of Chondromyces apiculatus DSM 436.</title>
        <authorList>
            <person name="Sharma G."/>
            <person name="Khatri I."/>
            <person name="Kaur C."/>
            <person name="Mayilraj S."/>
            <person name="Subramanian S."/>
        </authorList>
    </citation>
    <scope>NUCLEOTIDE SEQUENCE [LARGE SCALE GENOMIC DNA]</scope>
    <source>
        <strain evidence="2 3">DSM 436</strain>
    </source>
</reference>
<gene>
    <name evidence="2" type="ORF">CAP_1325</name>
</gene>
<comment type="caution">
    <text evidence="2">The sequence shown here is derived from an EMBL/GenBank/DDBJ whole genome shotgun (WGS) entry which is preliminary data.</text>
</comment>
<feature type="domain" description="HTH cro/C1-type" evidence="1">
    <location>
        <begin position="11"/>
        <end position="43"/>
    </location>
</feature>
<protein>
    <recommendedName>
        <fullName evidence="1">HTH cro/C1-type domain-containing protein</fullName>
    </recommendedName>
</protein>
<dbReference type="AlphaFoldDB" id="A0A017TES5"/>
<dbReference type="GO" id="GO:0003677">
    <property type="term" value="F:DNA binding"/>
    <property type="evidence" value="ECO:0007669"/>
    <property type="project" value="InterPro"/>
</dbReference>
<dbReference type="InterPro" id="IPR001387">
    <property type="entry name" value="Cro/C1-type_HTH"/>
</dbReference>
<dbReference type="Gene3D" id="1.10.260.40">
    <property type="entry name" value="lambda repressor-like DNA-binding domains"/>
    <property type="match status" value="1"/>
</dbReference>
<dbReference type="OrthoDB" id="9801008at2"/>
<keyword evidence="3" id="KW-1185">Reference proteome</keyword>
<evidence type="ECO:0000259" key="1">
    <source>
        <dbReference type="PROSITE" id="PS50943"/>
    </source>
</evidence>
<dbReference type="InterPro" id="IPR010982">
    <property type="entry name" value="Lambda_DNA-bd_dom_sf"/>
</dbReference>
<name>A0A017TES5_9BACT</name>
<proteinExistence type="predicted"/>
<sequence length="98" mass="10055">MNASTSIAANRQHLGLTQLQFGMLLGFSVSTVNLWENAKVAPSGLSLAVLTMLDSVGATHGPEVILSALRACNGEPLAVIRALSRLEIAGQLVASAAA</sequence>
<dbReference type="STRING" id="1192034.CAP_1325"/>
<dbReference type="EMBL" id="ASRX01000013">
    <property type="protein sequence ID" value="EYF07066.1"/>
    <property type="molecule type" value="Genomic_DNA"/>
</dbReference>
<dbReference type="Proteomes" id="UP000019678">
    <property type="component" value="Unassembled WGS sequence"/>
</dbReference>